<name>A0A8K0JGA4_9TREE</name>
<keyword evidence="2" id="KW-0812">Transmembrane</keyword>
<evidence type="ECO:0000256" key="3">
    <source>
        <dbReference type="ARBA" id="ARBA00022989"/>
    </source>
</evidence>
<evidence type="ECO:0000256" key="5">
    <source>
        <dbReference type="SAM" id="MobiDB-lite"/>
    </source>
</evidence>
<organism evidence="7 8">
    <name type="scientific">Filobasidium floriforme</name>
    <dbReference type="NCBI Taxonomy" id="5210"/>
    <lineage>
        <taxon>Eukaryota</taxon>
        <taxon>Fungi</taxon>
        <taxon>Dikarya</taxon>
        <taxon>Basidiomycota</taxon>
        <taxon>Agaricomycotina</taxon>
        <taxon>Tremellomycetes</taxon>
        <taxon>Filobasidiales</taxon>
        <taxon>Filobasidiaceae</taxon>
        <taxon>Filobasidium</taxon>
    </lineage>
</organism>
<dbReference type="GO" id="GO:0005778">
    <property type="term" value="C:peroxisomal membrane"/>
    <property type="evidence" value="ECO:0007669"/>
    <property type="project" value="TreeGrafter"/>
</dbReference>
<evidence type="ECO:0000259" key="6">
    <source>
        <dbReference type="SMART" id="SM00693"/>
    </source>
</evidence>
<proteinExistence type="predicted"/>
<dbReference type="InterPro" id="IPR052646">
    <property type="entry name" value="Peroxisomal_PEX28-32"/>
</dbReference>
<evidence type="ECO:0000313" key="8">
    <source>
        <dbReference type="Proteomes" id="UP000812966"/>
    </source>
</evidence>
<feature type="region of interest" description="Disordered" evidence="5">
    <location>
        <begin position="659"/>
        <end position="700"/>
    </location>
</feature>
<feature type="region of interest" description="Disordered" evidence="5">
    <location>
        <begin position="417"/>
        <end position="463"/>
    </location>
</feature>
<dbReference type="SMART" id="SM00693">
    <property type="entry name" value="DysFN"/>
    <property type="match status" value="1"/>
</dbReference>
<keyword evidence="4" id="KW-0472">Membrane</keyword>
<accession>A0A8K0JGA4</accession>
<feature type="compositionally biased region" description="Polar residues" evidence="5">
    <location>
        <begin position="624"/>
        <end position="645"/>
    </location>
</feature>
<dbReference type="GO" id="GO:0007031">
    <property type="term" value="P:peroxisome organization"/>
    <property type="evidence" value="ECO:0007669"/>
    <property type="project" value="UniProtKB-ARBA"/>
</dbReference>
<comment type="subcellular location">
    <subcellularLocation>
        <location evidence="1">Endomembrane system</location>
        <topology evidence="1">Multi-pass membrane protein</topology>
    </subcellularLocation>
</comment>
<gene>
    <name evidence="7" type="ORF">FFLO_05774</name>
</gene>
<dbReference type="Proteomes" id="UP000812966">
    <property type="component" value="Unassembled WGS sequence"/>
</dbReference>
<dbReference type="AlphaFoldDB" id="A0A8K0JGA4"/>
<dbReference type="PANTHER" id="PTHR31679">
    <property type="entry name" value="PEROXISOMAL MEMBRANE PROTEIN PEX30-RELATED"/>
    <property type="match status" value="1"/>
</dbReference>
<dbReference type="GO" id="GO:0012505">
    <property type="term" value="C:endomembrane system"/>
    <property type="evidence" value="ECO:0007669"/>
    <property type="project" value="UniProtKB-SubCell"/>
</dbReference>
<dbReference type="InterPro" id="IPR010482">
    <property type="entry name" value="TECPR1-like_DysF"/>
</dbReference>
<evidence type="ECO:0000256" key="2">
    <source>
        <dbReference type="ARBA" id="ARBA00022692"/>
    </source>
</evidence>
<feature type="region of interest" description="Disordered" evidence="5">
    <location>
        <begin position="623"/>
        <end position="645"/>
    </location>
</feature>
<sequence>MVPDSRPVTSPLSRGIMPEEADPDELHLDMEKRSGSTDEVLSSIPTPIVRLLVILAKPIYILRKAIEILSWRSTSTVDSWLAIGCWWALCFAGRATWKLFLPVVIALPFLPPSYHPAILLSGVRSESTSSHSADKPASSATIIVTLSHLHAINAMLPSAVLTADQRAWFRSWQSIEPRRLLRGGIITWMIWVVLNMILGGRATLALVGSAILLASSPAIRAMYGLLSQSLFLRRSAALVFLVVFGSPPATPLPTPPPHVEIDNEVSVRSVSNWIQGKWRSSRRPSLAFRLHAIDESALDDRSTSGGESIPEVQADDLQSPARPTSEPLYFRFELQENQRWWMGLDWTSALLPQERPSWCDAYLNPSTPPSGFGLPSDSTMYLPEPRKGDPGGRTKRVSRWRWLDEDWSVVKRVGNGQSVQPVSIPPASGQHAGSSTHARSASLSLSEAGPAASGTTPDEPRKGIAEQAFVKGLERLKARTMAGSNATTGGSPAKRPISGDYGDHGSIQERSYPNAGRSSFEAQRRKSSAASDLAEALNVNASAHATASTAPRILGGGSANNASGSLSLLTDLDIATDIEGWCYGDNKWENMGPRGGMGRYTRRRRWQRRAVCTEEVTYIPGQAETASSASDAVKQGSPSSDVLSKNKTTSIGYTLELPSGAASPATVPATVMTGTAKSEQPEAGLRRDSHSSERDHVLRQRLKNVMANVGS</sequence>
<keyword evidence="3" id="KW-1133">Transmembrane helix</keyword>
<feature type="domain" description="Peroxin/Ferlin" evidence="6">
    <location>
        <begin position="327"/>
        <end position="410"/>
    </location>
</feature>
<evidence type="ECO:0000256" key="4">
    <source>
        <dbReference type="ARBA" id="ARBA00023136"/>
    </source>
</evidence>
<feature type="region of interest" description="Disordered" evidence="5">
    <location>
        <begin position="299"/>
        <end position="321"/>
    </location>
</feature>
<dbReference type="PANTHER" id="PTHR31679:SF2">
    <property type="entry name" value="PEROXISOMAL MEMBRANE PROTEIN PEX30-RELATED"/>
    <property type="match status" value="1"/>
</dbReference>
<feature type="compositionally biased region" description="Basic and acidic residues" evidence="5">
    <location>
        <begin position="684"/>
        <end position="698"/>
    </location>
</feature>
<feature type="region of interest" description="Disordered" evidence="5">
    <location>
        <begin position="480"/>
        <end position="527"/>
    </location>
</feature>
<keyword evidence="8" id="KW-1185">Reference proteome</keyword>
<dbReference type="EMBL" id="JABELV010000156">
    <property type="protein sequence ID" value="KAG7529187.1"/>
    <property type="molecule type" value="Genomic_DNA"/>
</dbReference>
<reference evidence="7" key="1">
    <citation type="submission" date="2020-04" db="EMBL/GenBank/DDBJ databases">
        <title>Analysis of mating type loci in Filobasidium floriforme.</title>
        <authorList>
            <person name="Nowrousian M."/>
        </authorList>
    </citation>
    <scope>NUCLEOTIDE SEQUENCE</scope>
    <source>
        <strain evidence="7">CBS 6242</strain>
    </source>
</reference>
<evidence type="ECO:0000256" key="1">
    <source>
        <dbReference type="ARBA" id="ARBA00004127"/>
    </source>
</evidence>
<dbReference type="Pfam" id="PF06398">
    <property type="entry name" value="Pex24p"/>
    <property type="match status" value="1"/>
</dbReference>
<evidence type="ECO:0000313" key="7">
    <source>
        <dbReference type="EMBL" id="KAG7529187.1"/>
    </source>
</evidence>
<dbReference type="InterPro" id="IPR006614">
    <property type="entry name" value="Peroxin/Ferlin"/>
</dbReference>
<feature type="compositionally biased region" description="Polar residues" evidence="5">
    <location>
        <begin position="431"/>
        <end position="445"/>
    </location>
</feature>
<protein>
    <recommendedName>
        <fullName evidence="6">Peroxin/Ferlin domain-containing protein</fullName>
    </recommendedName>
</protein>
<feature type="compositionally biased region" description="Polar residues" evidence="5">
    <location>
        <begin position="508"/>
        <end position="521"/>
    </location>
</feature>
<comment type="caution">
    <text evidence="7">The sequence shown here is derived from an EMBL/GenBank/DDBJ whole genome shotgun (WGS) entry which is preliminary data.</text>
</comment>